<protein>
    <submittedName>
        <fullName evidence="1">Uncharacterized protein</fullName>
    </submittedName>
</protein>
<accession>A0A6C2C4W1</accession>
<dbReference type="OrthoDB" id="2146056at2"/>
<organism evidence="1 2">
    <name type="scientific">Weissella muntiaci</name>
    <dbReference type="NCBI Taxonomy" id="2508881"/>
    <lineage>
        <taxon>Bacteria</taxon>
        <taxon>Bacillati</taxon>
        <taxon>Bacillota</taxon>
        <taxon>Bacilli</taxon>
        <taxon>Lactobacillales</taxon>
        <taxon>Lactobacillaceae</taxon>
        <taxon>Weissella</taxon>
    </lineage>
</organism>
<dbReference type="RefSeq" id="WP_148622882.1">
    <property type="nucleotide sequence ID" value="NZ_SDGZ01000015.1"/>
</dbReference>
<proteinExistence type="predicted"/>
<dbReference type="Pfam" id="PF20118">
    <property type="entry name" value="DUF6508"/>
    <property type="match status" value="1"/>
</dbReference>
<dbReference type="EMBL" id="SDGZ01000015">
    <property type="protein sequence ID" value="TYC49020.1"/>
    <property type="molecule type" value="Genomic_DNA"/>
</dbReference>
<name>A0A6C2C4W1_9LACO</name>
<sequence length="135" mass="16162">MRKEHPFDFAKWDDFLTKIEGQTVRWEVGVGTQGHPQYDPQMFDLAREFEWSDYYDQNYDRTLKQYDHSELAEEQISELARTSDNFRDLRAITSVVIHGERRLEGMWAAMTEKGILRQLLRRLQALTPDDFPEQY</sequence>
<comment type="caution">
    <text evidence="1">The sequence shown here is derived from an EMBL/GenBank/DDBJ whole genome shotgun (WGS) entry which is preliminary data.</text>
</comment>
<dbReference type="AlphaFoldDB" id="A0A6C2C4W1"/>
<dbReference type="InterPro" id="IPR045425">
    <property type="entry name" value="DUF6508"/>
</dbReference>
<evidence type="ECO:0000313" key="1">
    <source>
        <dbReference type="EMBL" id="TYC49020.1"/>
    </source>
</evidence>
<gene>
    <name evidence="1" type="ORF">ESZ50_07170</name>
</gene>
<evidence type="ECO:0000313" key="2">
    <source>
        <dbReference type="Proteomes" id="UP000371977"/>
    </source>
</evidence>
<keyword evidence="2" id="KW-1185">Reference proteome</keyword>
<reference evidence="1 2" key="1">
    <citation type="submission" date="2019-01" db="EMBL/GenBank/DDBJ databases">
        <title>Weissella sp. nov., a novel lactic acid bacterium isolated from animal feces.</title>
        <authorList>
            <person name="Wang L.-T."/>
        </authorList>
    </citation>
    <scope>NUCLEOTIDE SEQUENCE [LARGE SCALE GENOMIC DNA]</scope>
    <source>
        <strain evidence="1 2">8H-2</strain>
    </source>
</reference>
<dbReference type="Proteomes" id="UP000371977">
    <property type="component" value="Unassembled WGS sequence"/>
</dbReference>